<dbReference type="InterPro" id="IPR035500">
    <property type="entry name" value="NHR-like_dom_sf"/>
</dbReference>
<evidence type="ECO:0000256" key="3">
    <source>
        <dbReference type="ARBA" id="ARBA00023170"/>
    </source>
</evidence>
<dbReference type="EMBL" id="UYRT01085222">
    <property type="protein sequence ID" value="VDN29859.1"/>
    <property type="molecule type" value="Genomic_DNA"/>
</dbReference>
<dbReference type="Proteomes" id="UP000271098">
    <property type="component" value="Unassembled WGS sequence"/>
</dbReference>
<dbReference type="AlphaFoldDB" id="A0A183E929"/>
<keyword evidence="3" id="KW-0675">Receptor</keyword>
<accession>A0A183E929</accession>
<reference evidence="6" key="1">
    <citation type="submission" date="2016-06" db="UniProtKB">
        <authorList>
            <consortium name="WormBaseParasite"/>
        </authorList>
    </citation>
    <scope>IDENTIFICATION</scope>
</reference>
<organism evidence="6">
    <name type="scientific">Gongylonema pulchrum</name>
    <dbReference type="NCBI Taxonomy" id="637853"/>
    <lineage>
        <taxon>Eukaryota</taxon>
        <taxon>Metazoa</taxon>
        <taxon>Ecdysozoa</taxon>
        <taxon>Nematoda</taxon>
        <taxon>Chromadorea</taxon>
        <taxon>Rhabditida</taxon>
        <taxon>Spirurina</taxon>
        <taxon>Spiruromorpha</taxon>
        <taxon>Spiruroidea</taxon>
        <taxon>Gongylonematidae</taxon>
        <taxon>Gongylonema</taxon>
    </lineage>
</organism>
<keyword evidence="1" id="KW-0805">Transcription regulation</keyword>
<gene>
    <name evidence="4" type="ORF">GPUH_LOCUS17468</name>
</gene>
<protein>
    <submittedName>
        <fullName evidence="6">NR LBD domain-containing protein</fullName>
    </submittedName>
</protein>
<keyword evidence="5" id="KW-1185">Reference proteome</keyword>
<dbReference type="OrthoDB" id="10636033at2759"/>
<dbReference type="WBParaSite" id="GPUH_0001749201-mRNA-1">
    <property type="protein sequence ID" value="GPUH_0001749201-mRNA-1"/>
    <property type="gene ID" value="GPUH_0001749201"/>
</dbReference>
<evidence type="ECO:0000313" key="6">
    <source>
        <dbReference type="WBParaSite" id="GPUH_0001749201-mRNA-1"/>
    </source>
</evidence>
<dbReference type="SUPFAM" id="SSF48508">
    <property type="entry name" value="Nuclear receptor ligand-binding domain"/>
    <property type="match status" value="1"/>
</dbReference>
<evidence type="ECO:0000256" key="2">
    <source>
        <dbReference type="ARBA" id="ARBA00023163"/>
    </source>
</evidence>
<evidence type="ECO:0000313" key="4">
    <source>
        <dbReference type="EMBL" id="VDN29859.1"/>
    </source>
</evidence>
<sequence>MRSNITLAYRKVFPKDAVMTNTSDALKKVYDFWDSIKELESIAVGDERKLVERGFMSVMILRAIFTEDKCVKIIGDHSHLIADFMNGLNVEVQEEDLALFTVICLTVPCQGLQNEGRIRMKHCRLMECLKAHFVIRWKEKAEQVLTLLLNKFIIEELVTEGEKRKKDGFCELIDKFNIPEEQLKSFSASLTAFLIASLDYHIAAIENMHKLFAYYSIVGHEVSGKFFFPDCGSIRKSRRTVKLVEAFACLNARVKRRLYVMLSRKKFR</sequence>
<keyword evidence="2" id="KW-0804">Transcription</keyword>
<proteinExistence type="predicted"/>
<dbReference type="Gene3D" id="1.10.565.10">
    <property type="entry name" value="Retinoid X Receptor"/>
    <property type="match status" value="1"/>
</dbReference>
<name>A0A183E929_9BILA</name>
<evidence type="ECO:0000313" key="5">
    <source>
        <dbReference type="Proteomes" id="UP000271098"/>
    </source>
</evidence>
<evidence type="ECO:0000256" key="1">
    <source>
        <dbReference type="ARBA" id="ARBA00023015"/>
    </source>
</evidence>
<reference evidence="4 5" key="2">
    <citation type="submission" date="2018-11" db="EMBL/GenBank/DDBJ databases">
        <authorList>
            <consortium name="Pathogen Informatics"/>
        </authorList>
    </citation>
    <scope>NUCLEOTIDE SEQUENCE [LARGE SCALE GENOMIC DNA]</scope>
</reference>